<reference evidence="5" key="1">
    <citation type="submission" date="2020-05" db="EMBL/GenBank/DDBJ databases">
        <authorList>
            <person name="Chiriac C."/>
            <person name="Salcher M."/>
            <person name="Ghai R."/>
            <person name="Kavagutti S V."/>
        </authorList>
    </citation>
    <scope>NUCLEOTIDE SEQUENCE</scope>
</reference>
<dbReference type="GO" id="GO:0007165">
    <property type="term" value="P:signal transduction"/>
    <property type="evidence" value="ECO:0007669"/>
    <property type="project" value="TreeGrafter"/>
</dbReference>
<organism evidence="5">
    <name type="scientific">freshwater metagenome</name>
    <dbReference type="NCBI Taxonomy" id="449393"/>
    <lineage>
        <taxon>unclassified sequences</taxon>
        <taxon>metagenomes</taxon>
        <taxon>ecological metagenomes</taxon>
    </lineage>
</organism>
<dbReference type="PRINTS" id="PR00377">
    <property type="entry name" value="IMPHPHTASES"/>
</dbReference>
<dbReference type="PANTHER" id="PTHR20854:SF4">
    <property type="entry name" value="INOSITOL-1-MONOPHOSPHATASE-RELATED"/>
    <property type="match status" value="1"/>
</dbReference>
<keyword evidence="4" id="KW-0460">Magnesium</keyword>
<dbReference type="Pfam" id="PF00459">
    <property type="entry name" value="Inositol_P"/>
    <property type="match status" value="1"/>
</dbReference>
<dbReference type="GO" id="GO:0006020">
    <property type="term" value="P:inositol metabolic process"/>
    <property type="evidence" value="ECO:0007669"/>
    <property type="project" value="TreeGrafter"/>
</dbReference>
<comment type="cofactor">
    <cofactor evidence="1">
        <name>Mg(2+)</name>
        <dbReference type="ChEBI" id="CHEBI:18420"/>
    </cofactor>
</comment>
<name>A0A6J6LWL7_9ZZZZ</name>
<dbReference type="PROSITE" id="PS00629">
    <property type="entry name" value="IMP_1"/>
    <property type="match status" value="1"/>
</dbReference>
<gene>
    <name evidence="5" type="ORF">UFOPK2342_00138</name>
    <name evidence="6" type="ORF">UFOPK4367_01250</name>
</gene>
<dbReference type="AlphaFoldDB" id="A0A6J6LWL7"/>
<dbReference type="PANTHER" id="PTHR20854">
    <property type="entry name" value="INOSITOL MONOPHOSPHATASE"/>
    <property type="match status" value="1"/>
</dbReference>
<dbReference type="GO" id="GO:0046872">
    <property type="term" value="F:metal ion binding"/>
    <property type="evidence" value="ECO:0007669"/>
    <property type="project" value="UniProtKB-KW"/>
</dbReference>
<evidence type="ECO:0000313" key="5">
    <source>
        <dbReference type="EMBL" id="CAB4666102.1"/>
    </source>
</evidence>
<dbReference type="InterPro" id="IPR000760">
    <property type="entry name" value="Inositol_monophosphatase-like"/>
</dbReference>
<dbReference type="SUPFAM" id="SSF56655">
    <property type="entry name" value="Carbohydrate phosphatase"/>
    <property type="match status" value="1"/>
</dbReference>
<evidence type="ECO:0000313" key="6">
    <source>
        <dbReference type="EMBL" id="CAB5077479.1"/>
    </source>
</evidence>
<dbReference type="FunFam" id="3.30.540.10:FF:000003">
    <property type="entry name" value="Inositol-1-monophosphatase"/>
    <property type="match status" value="1"/>
</dbReference>
<sequence length="256" mass="27865">MRFSEELALVHRLADLADKISMDRFLALDLSVETKPDLSPVSDADKSVELALRAAIQEQYPTDSIIGEEFANTVGSSKRAWVIDPIDGTANFVRGVPVWCTLISLMEEGVSVVGMVSSPALNRRWYASEGSGAYTQFGESSPRKISVSKVGRLEDASLSYSSFHSWKDGGKFSELSKRFWRTRAYGDFWSHMLVAEGALEVAAEPELQLFDMAALDIVVREAGGRFTGVNGIDGSLQGNAIASNGLLHDEVIAALK</sequence>
<accession>A0A6J6LWL7</accession>
<protein>
    <submittedName>
        <fullName evidence="5">Unannotated protein</fullName>
    </submittedName>
</protein>
<dbReference type="GO" id="GO:0008934">
    <property type="term" value="F:inositol monophosphate 1-phosphatase activity"/>
    <property type="evidence" value="ECO:0007669"/>
    <property type="project" value="TreeGrafter"/>
</dbReference>
<proteinExistence type="predicted"/>
<dbReference type="Gene3D" id="3.30.540.10">
    <property type="entry name" value="Fructose-1,6-Bisphosphatase, subunit A, domain 1"/>
    <property type="match status" value="1"/>
</dbReference>
<dbReference type="EMBL" id="CAEZXB010000002">
    <property type="protein sequence ID" value="CAB4666102.1"/>
    <property type="molecule type" value="Genomic_DNA"/>
</dbReference>
<keyword evidence="2" id="KW-0479">Metal-binding</keyword>
<keyword evidence="3" id="KW-0378">Hydrolase</keyword>
<dbReference type="EMBL" id="CAFBRC010000098">
    <property type="protein sequence ID" value="CAB5077479.1"/>
    <property type="molecule type" value="Genomic_DNA"/>
</dbReference>
<evidence type="ECO:0000256" key="2">
    <source>
        <dbReference type="ARBA" id="ARBA00022723"/>
    </source>
</evidence>
<dbReference type="Gene3D" id="3.40.190.80">
    <property type="match status" value="1"/>
</dbReference>
<evidence type="ECO:0000256" key="3">
    <source>
        <dbReference type="ARBA" id="ARBA00022801"/>
    </source>
</evidence>
<evidence type="ECO:0000256" key="4">
    <source>
        <dbReference type="ARBA" id="ARBA00022842"/>
    </source>
</evidence>
<dbReference type="InterPro" id="IPR020583">
    <property type="entry name" value="Inositol_monoP_metal-BS"/>
</dbReference>
<evidence type="ECO:0000256" key="1">
    <source>
        <dbReference type="ARBA" id="ARBA00001946"/>
    </source>
</evidence>